<dbReference type="GO" id="GO:0030992">
    <property type="term" value="C:intraciliary transport particle B"/>
    <property type="evidence" value="ECO:0007669"/>
    <property type="project" value="TreeGrafter"/>
</dbReference>
<keyword evidence="8" id="KW-1185">Reference proteome</keyword>
<dbReference type="InterPro" id="IPR019366">
    <property type="entry name" value="Clusterin-associated_protein-1"/>
</dbReference>
<dbReference type="PANTHER" id="PTHR21547">
    <property type="entry name" value="CLUSTERIN ASSOCIATED PROTEIN 1"/>
    <property type="match status" value="1"/>
</dbReference>
<reference evidence="7" key="2">
    <citation type="submission" date="2025-09" db="UniProtKB">
        <authorList>
            <consortium name="Ensembl"/>
        </authorList>
    </citation>
    <scope>IDENTIFICATION</scope>
</reference>
<evidence type="ECO:0000313" key="7">
    <source>
        <dbReference type="Ensembl" id="ENSPSTP00000010092.1"/>
    </source>
</evidence>
<evidence type="ECO:0000256" key="3">
    <source>
        <dbReference type="ARBA" id="ARBA00022794"/>
    </source>
</evidence>
<dbReference type="GO" id="GO:0060271">
    <property type="term" value="P:cilium assembly"/>
    <property type="evidence" value="ECO:0007669"/>
    <property type="project" value="TreeGrafter"/>
</dbReference>
<evidence type="ECO:0000256" key="5">
    <source>
        <dbReference type="ARBA" id="ARBA00023069"/>
    </source>
</evidence>
<keyword evidence="4" id="KW-0175">Coiled coil</keyword>
<evidence type="ECO:0000313" key="8">
    <source>
        <dbReference type="Proteomes" id="UP000694428"/>
    </source>
</evidence>
<accession>A0A8C9F658</accession>
<organism evidence="7 8">
    <name type="scientific">Pavo cristatus</name>
    <name type="common">Indian peafowl</name>
    <name type="synonym">Blue peafowl</name>
    <dbReference type="NCBI Taxonomy" id="9049"/>
    <lineage>
        <taxon>Eukaryota</taxon>
        <taxon>Metazoa</taxon>
        <taxon>Chordata</taxon>
        <taxon>Craniata</taxon>
        <taxon>Vertebrata</taxon>
        <taxon>Euteleostomi</taxon>
        <taxon>Archelosauria</taxon>
        <taxon>Archosauria</taxon>
        <taxon>Dinosauria</taxon>
        <taxon>Saurischia</taxon>
        <taxon>Theropoda</taxon>
        <taxon>Coelurosauria</taxon>
        <taxon>Aves</taxon>
        <taxon>Neognathae</taxon>
        <taxon>Galloanserae</taxon>
        <taxon>Galliformes</taxon>
        <taxon>Phasianidae</taxon>
        <taxon>Phasianinae</taxon>
        <taxon>Pavo</taxon>
    </lineage>
</organism>
<dbReference type="Pfam" id="PF10234">
    <property type="entry name" value="Cluap1"/>
    <property type="match status" value="1"/>
</dbReference>
<comment type="similarity">
    <text evidence="2">Belongs to the CLUAP1 family.</text>
</comment>
<keyword evidence="5" id="KW-0969">Cilium</keyword>
<dbReference type="PANTHER" id="PTHR21547:SF0">
    <property type="entry name" value="CLUSTERIN-ASSOCIATED PROTEIN 1"/>
    <property type="match status" value="1"/>
</dbReference>
<keyword evidence="6" id="KW-0966">Cell projection</keyword>
<evidence type="ECO:0000256" key="2">
    <source>
        <dbReference type="ARBA" id="ARBA00008340"/>
    </source>
</evidence>
<keyword evidence="3" id="KW-0970">Cilium biogenesis/degradation</keyword>
<evidence type="ECO:0000256" key="1">
    <source>
        <dbReference type="ARBA" id="ARBA00004138"/>
    </source>
</evidence>
<dbReference type="Ensembl" id="ENSPSTT00000010594.1">
    <property type="protein sequence ID" value="ENSPSTP00000010092.1"/>
    <property type="gene ID" value="ENSPSTG00000007129.1"/>
</dbReference>
<evidence type="ECO:0000256" key="4">
    <source>
        <dbReference type="ARBA" id="ARBA00023054"/>
    </source>
</evidence>
<name>A0A8C9F658_PAVCR</name>
<dbReference type="Proteomes" id="UP000694428">
    <property type="component" value="Unplaced"/>
</dbReference>
<comment type="subcellular location">
    <subcellularLocation>
        <location evidence="1">Cell projection</location>
        <location evidence="1">Cilium</location>
    </subcellularLocation>
</comment>
<proteinExistence type="inferred from homology"/>
<reference evidence="7" key="1">
    <citation type="submission" date="2025-08" db="UniProtKB">
        <authorList>
            <consortium name="Ensembl"/>
        </authorList>
    </citation>
    <scope>IDENTIFICATION</scope>
</reference>
<dbReference type="GO" id="GO:0005929">
    <property type="term" value="C:cilium"/>
    <property type="evidence" value="ECO:0007669"/>
    <property type="project" value="UniProtKB-SubCell"/>
</dbReference>
<protein>
    <recommendedName>
        <fullName evidence="9">Clusterin associated protein 1</fullName>
    </recommendedName>
</protein>
<evidence type="ECO:0000256" key="6">
    <source>
        <dbReference type="ARBA" id="ARBA00023273"/>
    </source>
</evidence>
<dbReference type="AlphaFoldDB" id="A0A8C9F658"/>
<sequence>MSYRDVRNLTEMLRALGYPRLVSMENFHAPNFALVAELLLWLVRRYEPQSDIPPDVETEQDRVFFIKAVAQFMATKAHIKLNTKKLYQADGYAVRELLKVTSVLYSAMHTEGMERADVTEEDSSKFKFDLGSKIADLKAARQLASEITSKGASLYDLLGKEVELRVSTRTPPLRAQTQPAAEWTLPVVVIAWCLTVSLFKKLKFVLNKKPIKEKFFLRLCFVRVSVKGFSKEFAGGVSLICRTEAANMLRLMQNRLKEEEQRLLKSGSKWDFFPRFIEDSAHRDARVGRQSHCSVGLPGCPVVHTCWCALPNQSVSSTLCHLGCGAGCVRSDSS</sequence>
<evidence type="ECO:0008006" key="9">
    <source>
        <dbReference type="Google" id="ProtNLM"/>
    </source>
</evidence>
<dbReference type="GO" id="GO:0005815">
    <property type="term" value="C:microtubule organizing center"/>
    <property type="evidence" value="ECO:0007669"/>
    <property type="project" value="TreeGrafter"/>
</dbReference>